<comment type="caution">
    <text evidence="1">The sequence shown here is derived from an EMBL/GenBank/DDBJ whole genome shotgun (WGS) entry which is preliminary data.</text>
</comment>
<sequence length="239" mass="27484">LPDFDASLDFRNTCIFNFKLKDKALQNFHLEVLVNGQALPEYNQPCDESNFNKTCVSYVTDPITQKENRKTEVKQASTSDIIISRLYIDGRFHEVHHLHQHDVSSTISYFVNFERDQVYYFKFASTSQLEKKDDGVFKVPYPVNKYPNKQNQTSYGRPGTITACFFKGIIVDESALNKQEFEVKQVKITNTVDNGEIDYTTGYDVVDSTIPPSTVTKIIDMKPIAVLHLNYRSVDWLAK</sequence>
<feature type="non-terminal residue" evidence="1">
    <location>
        <position position="239"/>
    </location>
</feature>
<name>A0A9N9IE13_FUNMO</name>
<protein>
    <submittedName>
        <fullName evidence="1">12661_t:CDS:1</fullName>
    </submittedName>
</protein>
<accession>A0A9N9IE13</accession>
<keyword evidence="2" id="KW-1185">Reference proteome</keyword>
<organism evidence="1 2">
    <name type="scientific">Funneliformis mosseae</name>
    <name type="common">Endomycorrhizal fungus</name>
    <name type="synonym">Glomus mosseae</name>
    <dbReference type="NCBI Taxonomy" id="27381"/>
    <lineage>
        <taxon>Eukaryota</taxon>
        <taxon>Fungi</taxon>
        <taxon>Fungi incertae sedis</taxon>
        <taxon>Mucoromycota</taxon>
        <taxon>Glomeromycotina</taxon>
        <taxon>Glomeromycetes</taxon>
        <taxon>Glomerales</taxon>
        <taxon>Glomeraceae</taxon>
        <taxon>Funneliformis</taxon>
    </lineage>
</organism>
<reference evidence="1" key="1">
    <citation type="submission" date="2021-06" db="EMBL/GenBank/DDBJ databases">
        <authorList>
            <person name="Kallberg Y."/>
            <person name="Tangrot J."/>
            <person name="Rosling A."/>
        </authorList>
    </citation>
    <scope>NUCLEOTIDE SEQUENCE</scope>
    <source>
        <strain evidence="1">87-6 pot B 2015</strain>
    </source>
</reference>
<evidence type="ECO:0000313" key="1">
    <source>
        <dbReference type="EMBL" id="CAG8730311.1"/>
    </source>
</evidence>
<proteinExistence type="predicted"/>
<gene>
    <name evidence="1" type="ORF">FMOSSE_LOCUS15614</name>
</gene>
<dbReference type="EMBL" id="CAJVPP010016677">
    <property type="protein sequence ID" value="CAG8730311.1"/>
    <property type="molecule type" value="Genomic_DNA"/>
</dbReference>
<dbReference type="AlphaFoldDB" id="A0A9N9IE13"/>
<dbReference type="Proteomes" id="UP000789375">
    <property type="component" value="Unassembled WGS sequence"/>
</dbReference>
<evidence type="ECO:0000313" key="2">
    <source>
        <dbReference type="Proteomes" id="UP000789375"/>
    </source>
</evidence>